<dbReference type="Pfam" id="PF10354">
    <property type="entry name" value="BMT5-like"/>
    <property type="match status" value="1"/>
</dbReference>
<dbReference type="PANTHER" id="PTHR11538:SF26">
    <property type="entry name" value="FERREDOXIN-FOLD ANTICODON-BINDING DOMAIN-CONTAINING PROTEIN 1"/>
    <property type="match status" value="1"/>
</dbReference>
<sequence>MRLIKQLLTHKGKIGAFDLVQTVSQGRTLFLGDGNLSFSRALAKLKPSAARDFTATTFEPAVRLSPRTLQNASQLARMSAKVLNGIDATRLQAHFGTTKFHAIIFNFPNVASRTPIYGHNPNHILAHKFLRSAAGQLVHGGLVVMTAVDSTFYAGAFGLPAAARFAGFGEPEIHEFKPSRFPGYIHANTLDGRSALTKYRSFGTWVFRLP</sequence>
<protein>
    <submittedName>
        <fullName evidence="2">DUF2431 domain-containing protein</fullName>
    </submittedName>
</protein>
<dbReference type="GO" id="GO:0005737">
    <property type="term" value="C:cytoplasm"/>
    <property type="evidence" value="ECO:0007669"/>
    <property type="project" value="TreeGrafter"/>
</dbReference>
<keyword evidence="3" id="KW-1185">Reference proteome</keyword>
<dbReference type="EMBL" id="RZNJ01000001">
    <property type="protein sequence ID" value="RUT34733.1"/>
    <property type="molecule type" value="Genomic_DNA"/>
</dbReference>
<organism evidence="2 3">
    <name type="scientific">Arsenicitalea aurantiaca</name>
    <dbReference type="NCBI Taxonomy" id="1783274"/>
    <lineage>
        <taxon>Bacteria</taxon>
        <taxon>Pseudomonadati</taxon>
        <taxon>Pseudomonadota</taxon>
        <taxon>Alphaproteobacteria</taxon>
        <taxon>Hyphomicrobiales</taxon>
        <taxon>Devosiaceae</taxon>
        <taxon>Arsenicitalea</taxon>
    </lineage>
</organism>
<feature type="domain" description="25S rRNA (uridine-N(3))-methyltransferase BMT5-like" evidence="1">
    <location>
        <begin position="29"/>
        <end position="187"/>
    </location>
</feature>
<reference evidence="2 3" key="1">
    <citation type="journal article" date="2016" name="Int. J. Syst. Evol. Microbiol.">
        <title>Arsenicitalea aurantiaca gen. nov., sp. nov., a new member of the family Hyphomicrobiaceae, isolated from high-arsenic sediment.</title>
        <authorList>
            <person name="Mu Y."/>
            <person name="Zhou L."/>
            <person name="Zeng X.C."/>
            <person name="Liu L."/>
            <person name="Pan Y."/>
            <person name="Chen X."/>
            <person name="Wang J."/>
            <person name="Li S."/>
            <person name="Li W.J."/>
            <person name="Wang Y."/>
        </authorList>
    </citation>
    <scope>NUCLEOTIDE SEQUENCE [LARGE SCALE GENOMIC DNA]</scope>
    <source>
        <strain evidence="2 3">42-50</strain>
    </source>
</reference>
<proteinExistence type="predicted"/>
<dbReference type="SUPFAM" id="SSF53335">
    <property type="entry name" value="S-adenosyl-L-methionine-dependent methyltransferases"/>
    <property type="match status" value="1"/>
</dbReference>
<evidence type="ECO:0000313" key="3">
    <source>
        <dbReference type="Proteomes" id="UP000281547"/>
    </source>
</evidence>
<evidence type="ECO:0000313" key="2">
    <source>
        <dbReference type="EMBL" id="RUT34733.1"/>
    </source>
</evidence>
<dbReference type="InterPro" id="IPR019446">
    <property type="entry name" value="BMT5-like"/>
</dbReference>
<dbReference type="GO" id="GO:0070042">
    <property type="term" value="F:rRNA (uridine-N3-)-methyltransferase activity"/>
    <property type="evidence" value="ECO:0007669"/>
    <property type="project" value="InterPro"/>
</dbReference>
<dbReference type="Proteomes" id="UP000281547">
    <property type="component" value="Unassembled WGS sequence"/>
</dbReference>
<dbReference type="OrthoDB" id="8444693at2"/>
<dbReference type="PANTHER" id="PTHR11538">
    <property type="entry name" value="PHENYLALANYL-TRNA SYNTHETASE"/>
    <property type="match status" value="1"/>
</dbReference>
<name>A0A433XKZ9_9HYPH</name>
<dbReference type="GO" id="GO:0070475">
    <property type="term" value="P:rRNA base methylation"/>
    <property type="evidence" value="ECO:0007669"/>
    <property type="project" value="InterPro"/>
</dbReference>
<dbReference type="RefSeq" id="WP_127186852.1">
    <property type="nucleotide sequence ID" value="NZ_RZNJ01000001.1"/>
</dbReference>
<gene>
    <name evidence="2" type="ORF">EMQ25_01860</name>
</gene>
<evidence type="ECO:0000259" key="1">
    <source>
        <dbReference type="Pfam" id="PF10354"/>
    </source>
</evidence>
<dbReference type="AlphaFoldDB" id="A0A433XKZ9"/>
<comment type="caution">
    <text evidence="2">The sequence shown here is derived from an EMBL/GenBank/DDBJ whole genome shotgun (WGS) entry which is preliminary data.</text>
</comment>
<accession>A0A433XKZ9</accession>
<dbReference type="InterPro" id="IPR029063">
    <property type="entry name" value="SAM-dependent_MTases_sf"/>
</dbReference>